<dbReference type="InterPro" id="IPR000490">
    <property type="entry name" value="Glyco_hydro_17"/>
</dbReference>
<evidence type="ECO:0000256" key="3">
    <source>
        <dbReference type="ARBA" id="ARBA00023295"/>
    </source>
</evidence>
<gene>
    <name evidence="7" type="ORF">GOP47_0018819</name>
</gene>
<reference evidence="7" key="1">
    <citation type="submission" date="2021-01" db="EMBL/GenBank/DDBJ databases">
        <title>Adiantum capillus-veneris genome.</title>
        <authorList>
            <person name="Fang Y."/>
            <person name="Liao Q."/>
        </authorList>
    </citation>
    <scope>NUCLEOTIDE SEQUENCE</scope>
    <source>
        <strain evidence="7">H3</strain>
        <tissue evidence="7">Leaf</tissue>
    </source>
</reference>
<dbReference type="Gene3D" id="3.20.20.80">
    <property type="entry name" value="Glycosidases"/>
    <property type="match status" value="1"/>
</dbReference>
<evidence type="ECO:0000256" key="4">
    <source>
        <dbReference type="RuleBase" id="RU004335"/>
    </source>
</evidence>
<keyword evidence="2 5" id="KW-0378">Hydrolase</keyword>
<name>A0A9D4UE93_ADICA</name>
<proteinExistence type="inferred from homology"/>
<keyword evidence="6" id="KW-0732">Signal</keyword>
<evidence type="ECO:0000256" key="2">
    <source>
        <dbReference type="ARBA" id="ARBA00022801"/>
    </source>
</evidence>
<dbReference type="GO" id="GO:0005975">
    <property type="term" value="P:carbohydrate metabolic process"/>
    <property type="evidence" value="ECO:0007669"/>
    <property type="project" value="InterPro"/>
</dbReference>
<dbReference type="Proteomes" id="UP000886520">
    <property type="component" value="Chromosome 18"/>
</dbReference>
<dbReference type="GO" id="GO:0004553">
    <property type="term" value="F:hydrolase activity, hydrolyzing O-glycosyl compounds"/>
    <property type="evidence" value="ECO:0007669"/>
    <property type="project" value="InterPro"/>
</dbReference>
<accession>A0A9D4UE93</accession>
<feature type="signal peptide" evidence="6">
    <location>
        <begin position="1"/>
        <end position="16"/>
    </location>
</feature>
<evidence type="ECO:0000256" key="5">
    <source>
        <dbReference type="RuleBase" id="RU004336"/>
    </source>
</evidence>
<sequence>MLGGLSASVLLTLVLAYYQGCAEGAGSVGVAYGRLGNNLPPHGQVVRLLQANGFKSAMIYDTEPAVLEAFIGSGIGLTVQATNEELQSLASDADAAHQWVQVRILPYASTIKYIAIGNEVLTADHEKSPLLYPSMVNIRNALIAFNLDSVIKVSTTHAANVLDATSSFPPSNGQFNASLLQYMEPILGFLSLTEAPFMANVYPFLAYLGANGDIKLPYALLESASAPNQIVVDGGAGLMYTNLFDAQLDTFVSALEKLGYGNLALVVTETGWPSGGGTDATSVVNAQKYVNNVLAHVMGGTGTPRRPALGLQVFIFALFNENEKTGPEYERHFGLFYPDQSRVYDLTL</sequence>
<dbReference type="FunFam" id="3.20.20.80:FF:000010">
    <property type="entry name" value="glucan endo-1,3-beta-glucosidase, basic"/>
    <property type="match status" value="1"/>
</dbReference>
<dbReference type="AlphaFoldDB" id="A0A9D4UE93"/>
<dbReference type="InterPro" id="IPR017853">
    <property type="entry name" value="GH"/>
</dbReference>
<dbReference type="SUPFAM" id="SSF51445">
    <property type="entry name" value="(Trans)glycosidases"/>
    <property type="match status" value="1"/>
</dbReference>
<evidence type="ECO:0000313" key="7">
    <source>
        <dbReference type="EMBL" id="KAI5066195.1"/>
    </source>
</evidence>
<dbReference type="Pfam" id="PF00332">
    <property type="entry name" value="Glyco_hydro_17"/>
    <property type="match status" value="1"/>
</dbReference>
<evidence type="ECO:0008006" key="9">
    <source>
        <dbReference type="Google" id="ProtNLM"/>
    </source>
</evidence>
<protein>
    <recommendedName>
        <fullName evidence="9">Glucan endo-1,3-beta-D-glucosidase</fullName>
    </recommendedName>
</protein>
<keyword evidence="3 5" id="KW-0326">Glycosidase</keyword>
<feature type="chain" id="PRO_5039325187" description="Glucan endo-1,3-beta-D-glucosidase" evidence="6">
    <location>
        <begin position="17"/>
        <end position="348"/>
    </location>
</feature>
<dbReference type="InterPro" id="IPR044965">
    <property type="entry name" value="Glyco_hydro_17_plant"/>
</dbReference>
<dbReference type="EMBL" id="JABFUD020000018">
    <property type="protein sequence ID" value="KAI5066195.1"/>
    <property type="molecule type" value="Genomic_DNA"/>
</dbReference>
<dbReference type="PANTHER" id="PTHR32227">
    <property type="entry name" value="GLUCAN ENDO-1,3-BETA-GLUCOSIDASE BG1-RELATED-RELATED"/>
    <property type="match status" value="1"/>
</dbReference>
<dbReference type="PROSITE" id="PS00587">
    <property type="entry name" value="GLYCOSYL_HYDROL_F17"/>
    <property type="match status" value="1"/>
</dbReference>
<evidence type="ECO:0000313" key="8">
    <source>
        <dbReference type="Proteomes" id="UP000886520"/>
    </source>
</evidence>
<evidence type="ECO:0000256" key="6">
    <source>
        <dbReference type="SAM" id="SignalP"/>
    </source>
</evidence>
<dbReference type="OrthoDB" id="941679at2759"/>
<keyword evidence="8" id="KW-1185">Reference proteome</keyword>
<evidence type="ECO:0000256" key="1">
    <source>
        <dbReference type="ARBA" id="ARBA00008773"/>
    </source>
</evidence>
<comment type="caution">
    <text evidence="7">The sequence shown here is derived from an EMBL/GenBank/DDBJ whole genome shotgun (WGS) entry which is preliminary data.</text>
</comment>
<organism evidence="7 8">
    <name type="scientific">Adiantum capillus-veneris</name>
    <name type="common">Maidenhair fern</name>
    <dbReference type="NCBI Taxonomy" id="13818"/>
    <lineage>
        <taxon>Eukaryota</taxon>
        <taxon>Viridiplantae</taxon>
        <taxon>Streptophyta</taxon>
        <taxon>Embryophyta</taxon>
        <taxon>Tracheophyta</taxon>
        <taxon>Polypodiopsida</taxon>
        <taxon>Polypodiidae</taxon>
        <taxon>Polypodiales</taxon>
        <taxon>Pteridineae</taxon>
        <taxon>Pteridaceae</taxon>
        <taxon>Vittarioideae</taxon>
        <taxon>Adiantum</taxon>
    </lineage>
</organism>
<comment type="similarity">
    <text evidence="1 4">Belongs to the glycosyl hydrolase 17 family.</text>
</comment>